<feature type="domain" description="CusB-like beta-barrel" evidence="3">
    <location>
        <begin position="165"/>
        <end position="235"/>
    </location>
</feature>
<protein>
    <submittedName>
        <fullName evidence="6">Chemiosmotic efflux system protein B-like protein</fullName>
    </submittedName>
</protein>
<dbReference type="Gene3D" id="2.40.50.100">
    <property type="match status" value="1"/>
</dbReference>
<dbReference type="Proteomes" id="UP000054725">
    <property type="component" value="Unassembled WGS sequence"/>
</dbReference>
<dbReference type="FunFam" id="2.40.30.170:FF:000010">
    <property type="entry name" value="Efflux RND transporter periplasmic adaptor subunit"/>
    <property type="match status" value="1"/>
</dbReference>
<feature type="domain" description="CzcB-like barrel-sandwich hybrid" evidence="4">
    <location>
        <begin position="84"/>
        <end position="158"/>
    </location>
</feature>
<evidence type="ECO:0000259" key="3">
    <source>
        <dbReference type="Pfam" id="PF25954"/>
    </source>
</evidence>
<dbReference type="Gene3D" id="2.40.30.170">
    <property type="match status" value="1"/>
</dbReference>
<keyword evidence="7" id="KW-1185">Reference proteome</keyword>
<reference evidence="6 7" key="1">
    <citation type="submission" date="2015-11" db="EMBL/GenBank/DDBJ databases">
        <title>Genomic analysis of 38 Legionella species identifies large and diverse effector repertoires.</title>
        <authorList>
            <person name="Burstein D."/>
            <person name="Amaro F."/>
            <person name="Zusman T."/>
            <person name="Lifshitz Z."/>
            <person name="Cohen O."/>
            <person name="Gilbert J.A."/>
            <person name="Pupko T."/>
            <person name="Shuman H.A."/>
            <person name="Segal G."/>
        </authorList>
    </citation>
    <scope>NUCLEOTIDE SEQUENCE [LARGE SCALE GENOMIC DNA]</scope>
    <source>
        <strain evidence="6 7">ATCC 49506</strain>
    </source>
</reference>
<evidence type="ECO:0000259" key="5">
    <source>
        <dbReference type="Pfam" id="PF25975"/>
    </source>
</evidence>
<proteinExistence type="inferred from homology"/>
<dbReference type="EMBL" id="LNYO01000004">
    <property type="protein sequence ID" value="KTD38928.1"/>
    <property type="molecule type" value="Genomic_DNA"/>
</dbReference>
<evidence type="ECO:0000313" key="6">
    <source>
        <dbReference type="EMBL" id="KTD38928.1"/>
    </source>
</evidence>
<dbReference type="PATRIC" id="fig|45070.6.peg.445"/>
<sequence>MISQNNRWLMLRSLAAILTMMLASALLFAHGEHFEILGKPKSTFTLDPEQTQFIDLKIARAITKPLEQSLRLNGELQLLPNAQADVSVRISGNVTELYANLGDKIKAAQPLLKVQSLLIGDPPPSVVMNAPMAGIIDARNVNLGQAVAPNTVLFHISDRSKLIAVAKVYEEDLGKIKVGQTAEIHVLSYPQQTFTGKVTLIEPNLDPLTRTVNVQILLDNPKDLLKPGMFIRANIILAENKSALVIPNSAIIEANNEKFVFKKQGNVYEHVIVKTGISDNDYTEILSGLVAGDEIVTQGNRQLYTYWLTGGKPQPTDKQND</sequence>
<gene>
    <name evidence="6" type="primary">ceaB</name>
    <name evidence="6" type="ORF">Lnau_0422</name>
</gene>
<comment type="similarity">
    <text evidence="1">Belongs to the membrane fusion protein (MFP) (TC 8.A.1) family.</text>
</comment>
<evidence type="ECO:0000313" key="7">
    <source>
        <dbReference type="Proteomes" id="UP000054725"/>
    </source>
</evidence>
<evidence type="ECO:0000256" key="2">
    <source>
        <dbReference type="ARBA" id="ARBA00022448"/>
    </source>
</evidence>
<dbReference type="PANTHER" id="PTHR30097">
    <property type="entry name" value="CATION EFFLUX SYSTEM PROTEIN CUSB"/>
    <property type="match status" value="1"/>
</dbReference>
<dbReference type="AlphaFoldDB" id="A0A0W0X2W2"/>
<dbReference type="Pfam" id="PF25954">
    <property type="entry name" value="Beta-barrel_RND_2"/>
    <property type="match status" value="1"/>
</dbReference>
<dbReference type="PANTHER" id="PTHR30097:SF4">
    <property type="entry name" value="SLR6042 PROTEIN"/>
    <property type="match status" value="1"/>
</dbReference>
<dbReference type="InterPro" id="IPR058649">
    <property type="entry name" value="CzcB_C"/>
</dbReference>
<dbReference type="Pfam" id="PF25975">
    <property type="entry name" value="CzcB_C"/>
    <property type="match status" value="1"/>
</dbReference>
<dbReference type="Gene3D" id="2.40.420.20">
    <property type="match status" value="1"/>
</dbReference>
<keyword evidence="2" id="KW-0813">Transport</keyword>
<dbReference type="OrthoDB" id="9806939at2"/>
<evidence type="ECO:0000259" key="4">
    <source>
        <dbReference type="Pfam" id="PF25973"/>
    </source>
</evidence>
<dbReference type="Pfam" id="PF25973">
    <property type="entry name" value="BSH_CzcB"/>
    <property type="match status" value="1"/>
</dbReference>
<dbReference type="InterPro" id="IPR058792">
    <property type="entry name" value="Beta-barrel_RND_2"/>
</dbReference>
<accession>A0A0W0X2W2</accession>
<name>A0A0W0X2W2_9GAMM</name>
<organism evidence="6 7">
    <name type="scientific">Legionella nautarum</name>
    <dbReference type="NCBI Taxonomy" id="45070"/>
    <lineage>
        <taxon>Bacteria</taxon>
        <taxon>Pseudomonadati</taxon>
        <taxon>Pseudomonadota</taxon>
        <taxon>Gammaproteobacteria</taxon>
        <taxon>Legionellales</taxon>
        <taxon>Legionellaceae</taxon>
        <taxon>Legionella</taxon>
    </lineage>
</organism>
<dbReference type="SUPFAM" id="SSF111369">
    <property type="entry name" value="HlyD-like secretion proteins"/>
    <property type="match status" value="1"/>
</dbReference>
<dbReference type="GO" id="GO:0022857">
    <property type="term" value="F:transmembrane transporter activity"/>
    <property type="evidence" value="ECO:0007669"/>
    <property type="project" value="InterPro"/>
</dbReference>
<dbReference type="InterPro" id="IPR006143">
    <property type="entry name" value="RND_pump_MFP"/>
</dbReference>
<evidence type="ECO:0000256" key="1">
    <source>
        <dbReference type="ARBA" id="ARBA00009477"/>
    </source>
</evidence>
<dbReference type="STRING" id="45070.Lnau_0422"/>
<comment type="caution">
    <text evidence="6">The sequence shown here is derived from an EMBL/GenBank/DDBJ whole genome shotgun (WGS) entry which is preliminary data.</text>
</comment>
<dbReference type="InterPro" id="IPR058647">
    <property type="entry name" value="BSH_CzcB-like"/>
</dbReference>
<feature type="domain" description="CzcB-like C-terminal circularly permuted SH3-like" evidence="5">
    <location>
        <begin position="245"/>
        <end position="299"/>
    </location>
</feature>
<dbReference type="NCBIfam" id="TIGR01730">
    <property type="entry name" value="RND_mfp"/>
    <property type="match status" value="1"/>
</dbReference>
<dbReference type="GO" id="GO:0016020">
    <property type="term" value="C:membrane"/>
    <property type="evidence" value="ECO:0007669"/>
    <property type="project" value="InterPro"/>
</dbReference>
<dbReference type="InterPro" id="IPR051909">
    <property type="entry name" value="MFP_Cation_Efflux"/>
</dbReference>